<proteinExistence type="predicted"/>
<accession>A0AA37MA75</accession>
<comment type="caution">
    <text evidence="1">The sequence shown here is derived from an EMBL/GenBank/DDBJ whole genome shotgun (WGS) entry which is preliminary data.</text>
</comment>
<keyword evidence="2" id="KW-1185">Reference proteome</keyword>
<gene>
    <name evidence="1" type="ORF">NBEOAGPD_1228</name>
</gene>
<evidence type="ECO:0000313" key="2">
    <source>
        <dbReference type="Proteomes" id="UP001055108"/>
    </source>
</evidence>
<dbReference type="Proteomes" id="UP001055108">
    <property type="component" value="Unassembled WGS sequence"/>
</dbReference>
<dbReference type="AlphaFoldDB" id="A0AA37MA75"/>
<organism evidence="1 2">
    <name type="scientific">Methylobacterium gregans</name>
    <dbReference type="NCBI Taxonomy" id="374424"/>
    <lineage>
        <taxon>Bacteria</taxon>
        <taxon>Pseudomonadati</taxon>
        <taxon>Pseudomonadota</taxon>
        <taxon>Alphaproteobacteria</taxon>
        <taxon>Hyphomicrobiales</taxon>
        <taxon>Methylobacteriaceae</taxon>
        <taxon>Methylobacterium</taxon>
    </lineage>
</organism>
<reference evidence="1" key="1">
    <citation type="journal article" date="2016" name="Front. Microbiol.">
        <title>Genome Sequence of the Piezophilic, Mesophilic Sulfate-Reducing Bacterium Desulfovibrio indicus J2T.</title>
        <authorList>
            <person name="Cao J."/>
            <person name="Maignien L."/>
            <person name="Shao Z."/>
            <person name="Alain K."/>
            <person name="Jebbar M."/>
        </authorList>
    </citation>
    <scope>NUCLEOTIDE SEQUENCE</scope>
    <source>
        <strain evidence="1">NBRC 103626</strain>
    </source>
</reference>
<evidence type="ECO:0000313" key="1">
    <source>
        <dbReference type="EMBL" id="GJD78016.1"/>
    </source>
</evidence>
<dbReference type="Pfam" id="PF09684">
    <property type="entry name" value="Tail_P2_I"/>
    <property type="match status" value="1"/>
</dbReference>
<dbReference type="NCBIfam" id="TIGR01634">
    <property type="entry name" value="tail_P2_I"/>
    <property type="match status" value="1"/>
</dbReference>
<dbReference type="InterPro" id="IPR006521">
    <property type="entry name" value="Tail_protein_I"/>
</dbReference>
<dbReference type="RefSeq" id="WP_238301747.1">
    <property type="nucleotide sequence ID" value="NZ_BPQM01000026.1"/>
</dbReference>
<reference evidence="1" key="2">
    <citation type="submission" date="2021-08" db="EMBL/GenBank/DDBJ databases">
        <authorList>
            <person name="Tani A."/>
            <person name="Ola A."/>
            <person name="Ogura Y."/>
            <person name="Katsura K."/>
            <person name="Hayashi T."/>
        </authorList>
    </citation>
    <scope>NUCLEOTIDE SEQUENCE</scope>
    <source>
        <strain evidence="1">NBRC 103626</strain>
    </source>
</reference>
<name>A0AA37MA75_9HYPH</name>
<evidence type="ECO:0008006" key="3">
    <source>
        <dbReference type="Google" id="ProtNLM"/>
    </source>
</evidence>
<dbReference type="EMBL" id="BPQM01000026">
    <property type="protein sequence ID" value="GJD78016.1"/>
    <property type="molecule type" value="Genomic_DNA"/>
</dbReference>
<protein>
    <recommendedName>
        <fullName evidence="3">Phage tail protein I</fullName>
    </recommendedName>
</protein>
<sequence>MPEIDHLLPPNATPLEQALSIVDGERLALFPPQVLLRLLDPLTCPAAFLPALAFELSVEEEWDLAVTEAQQRALLANAYALNAKKGTPFAIKRGLAVIGYPGATLVEGKPEVLHDGIIRRRNGRFRYNSPARWALFDVEVPLADGQSLDASDRARVLRGIETWQRAACYLDVLRAVVRQVVVRDAPAAIVPVARVALEIPVRRDTPRDGRYRRGALKAYRYDGLDRHDGSVPRDGARLVAPTIRFGVQQIDLSLRVGVTIAASRGPTLRFDGAALRDGSLRRGHDGAIIRLGPEPVVIEQPADVITRPPALRFDGVIQRDGSYGRAFNGALVRFDATGTFSSGFDEGFA</sequence>